<dbReference type="SMART" id="SM00248">
    <property type="entry name" value="ANK"/>
    <property type="match status" value="21"/>
</dbReference>
<feature type="chain" id="PRO_5035451414" description="Ankyrin repeat protein" evidence="4">
    <location>
        <begin position="19"/>
        <end position="1118"/>
    </location>
</feature>
<evidence type="ECO:0000256" key="3">
    <source>
        <dbReference type="PROSITE-ProRule" id="PRU00023"/>
    </source>
</evidence>
<evidence type="ECO:0000256" key="1">
    <source>
        <dbReference type="ARBA" id="ARBA00022737"/>
    </source>
</evidence>
<feature type="repeat" description="ANK" evidence="3">
    <location>
        <begin position="851"/>
        <end position="884"/>
    </location>
</feature>
<dbReference type="SUPFAM" id="SSF48403">
    <property type="entry name" value="Ankyrin repeat"/>
    <property type="match status" value="4"/>
</dbReference>
<feature type="repeat" description="ANK" evidence="3">
    <location>
        <begin position="405"/>
        <end position="437"/>
    </location>
</feature>
<dbReference type="AlphaFoldDB" id="A0A8K1CTI2"/>
<name>A0A8K1CTI2_PYTOL</name>
<feature type="repeat" description="ANK" evidence="3">
    <location>
        <begin position="1051"/>
        <end position="1083"/>
    </location>
</feature>
<dbReference type="PRINTS" id="PR01415">
    <property type="entry name" value="ANKYRIN"/>
</dbReference>
<gene>
    <name evidence="5" type="ORF">Poli38472_001808</name>
</gene>
<dbReference type="EMBL" id="SPLM01000001">
    <property type="protein sequence ID" value="TMW69652.1"/>
    <property type="molecule type" value="Genomic_DNA"/>
</dbReference>
<dbReference type="PANTHER" id="PTHR24188:SF29">
    <property type="entry name" value="GH09064P"/>
    <property type="match status" value="1"/>
</dbReference>
<keyword evidence="2 3" id="KW-0040">ANK repeat</keyword>
<dbReference type="PROSITE" id="PS50088">
    <property type="entry name" value="ANK_REPEAT"/>
    <property type="match status" value="16"/>
</dbReference>
<feature type="repeat" description="ANK" evidence="3">
    <location>
        <begin position="438"/>
        <end position="462"/>
    </location>
</feature>
<dbReference type="InterPro" id="IPR002110">
    <property type="entry name" value="Ankyrin_rpt"/>
</dbReference>
<feature type="repeat" description="ANK" evidence="3">
    <location>
        <begin position="885"/>
        <end position="917"/>
    </location>
</feature>
<dbReference type="PANTHER" id="PTHR24188">
    <property type="entry name" value="ANKYRIN REPEAT PROTEIN"/>
    <property type="match status" value="1"/>
</dbReference>
<sequence>MIAKPLLLLKALIGFSHSALTSIRGSGGTRWVSPSGFIHVLSEEQLRPPPEQLIFILTRVYSVSVHQGSIYSAGREDKEEDDEEMNAMDEQHTLLLRAATEGHADQVTRVLDESDVEQLLGATDVEKLTVLHVACEGGNRDIVNHFLALGADTNALSPDGRTVLHSAYLGGNVDVIKRLLDLGLDSAAKDGNGYTSLRFACNGGHIAVVEMLLADGADIQVVDEDNETIFHAACRGSLDVVKRMVELGLDVNTVNKYGKNALHAAVESKNLDITRYLVTEYGLDTNSVAKHGVTVVHSACCGGSVEIVKFLLERGLDVNTADDGDWTGLQGSDELEDDSNVVVDPDVDETKMMSPATSELDETTVDNDIWEAFRRLDMRAVRAGNLHAVKLLLSRGMDANTTEKHHWSALHADALFGNLPIAELLLEHDANAKASDEDGYTVLHAAATSGNVELAKLLLVYGDATVGVVEVPRHLFSVDELRFVVFNAQRYRRIGVRDLTLYLARKGGQWLTGGSDVMEHLRRGVVDPAYQEMDPSWQLDHEELFGTELEPEDEAIHVVVTIPPPKPKLRVEPSLTRRKFLDAVAQQLFDFFVFDVEIPRRPTIGDVLRDIALDSSWAVRTEQPEHMDLRLPDMFTEQEWETLRFLNDTTNQSIHSGSVSKGPERSSYVTLPHRLWDEKRVAMMESIARKSELMTTMALLEAAKDAQLDRVEALLGRDDVERLLNASDEEGLTVLHAACGVQEREHRHLALDGRTVLHSSYDGGNINVVKLLLAWGLEPTAVDKDSYMALHYACKGGNREAVELVLAFDVDVMALDKTSGTTLHAACDGGNLEVVKLLVARGLDVKAVDDMGWSALHFAMSSGKLDVPEYLVTVHGLDVNAVNKDGWSVLHSACTKGELKVVEMLFAHGVDANVASSDGRSVLDAACDGGNLEVAKFLLEHGLDVNAVDTDGWSELHCACMRGKIELVELLFVHGVDTSAVSLDGRSPLHAACDGGHLEVVQFLLKHGLDVHAVNNSGWTALHFAMGSGKIDVPEFLMTTQSLDVNAVNGDGWSVLHCACMKGEVNLVELLLAHDVDMNVVSLDGRSVLHAAGEGGSLDVAKLLVARGLDVKAVDKNG</sequence>
<keyword evidence="4" id="KW-0732">Signal</keyword>
<feature type="repeat" description="ANK" evidence="3">
    <location>
        <begin position="126"/>
        <end position="158"/>
    </location>
</feature>
<evidence type="ECO:0008006" key="7">
    <source>
        <dbReference type="Google" id="ProtNLM"/>
    </source>
</evidence>
<feature type="repeat" description="ANK" evidence="3">
    <location>
        <begin position="951"/>
        <end position="983"/>
    </location>
</feature>
<keyword evidence="6" id="KW-1185">Reference proteome</keyword>
<dbReference type="PROSITE" id="PS50297">
    <property type="entry name" value="ANK_REP_REGION"/>
    <property type="match status" value="13"/>
</dbReference>
<proteinExistence type="predicted"/>
<dbReference type="OrthoDB" id="539213at2759"/>
<feature type="repeat" description="ANK" evidence="3">
    <location>
        <begin position="984"/>
        <end position="1016"/>
    </location>
</feature>
<evidence type="ECO:0000313" key="6">
    <source>
        <dbReference type="Proteomes" id="UP000794436"/>
    </source>
</evidence>
<dbReference type="Gene3D" id="1.25.40.20">
    <property type="entry name" value="Ankyrin repeat-containing domain"/>
    <property type="match status" value="6"/>
</dbReference>
<evidence type="ECO:0000256" key="4">
    <source>
        <dbReference type="SAM" id="SignalP"/>
    </source>
</evidence>
<dbReference type="Pfam" id="PF12796">
    <property type="entry name" value="Ank_2"/>
    <property type="match status" value="5"/>
</dbReference>
<feature type="repeat" description="ANK" evidence="3">
    <location>
        <begin position="192"/>
        <end position="224"/>
    </location>
</feature>
<feature type="repeat" description="ANK" evidence="3">
    <location>
        <begin position="752"/>
        <end position="784"/>
    </location>
</feature>
<feature type="repeat" description="ANK" evidence="3">
    <location>
        <begin position="918"/>
        <end position="950"/>
    </location>
</feature>
<feature type="signal peptide" evidence="4">
    <location>
        <begin position="1"/>
        <end position="18"/>
    </location>
</feature>
<keyword evidence="1" id="KW-0677">Repeat</keyword>
<feature type="repeat" description="ANK" evidence="3">
    <location>
        <begin position="159"/>
        <end position="191"/>
    </location>
</feature>
<accession>A0A8K1CTI2</accession>
<evidence type="ECO:0000313" key="5">
    <source>
        <dbReference type="EMBL" id="TMW69652.1"/>
    </source>
</evidence>
<feature type="repeat" description="ANK" evidence="3">
    <location>
        <begin position="818"/>
        <end position="850"/>
    </location>
</feature>
<dbReference type="Proteomes" id="UP000794436">
    <property type="component" value="Unassembled WGS sequence"/>
</dbReference>
<dbReference type="Pfam" id="PF13637">
    <property type="entry name" value="Ank_4"/>
    <property type="match status" value="2"/>
</dbReference>
<organism evidence="5 6">
    <name type="scientific">Pythium oligandrum</name>
    <name type="common">Mycoparasitic fungus</name>
    <dbReference type="NCBI Taxonomy" id="41045"/>
    <lineage>
        <taxon>Eukaryota</taxon>
        <taxon>Sar</taxon>
        <taxon>Stramenopiles</taxon>
        <taxon>Oomycota</taxon>
        <taxon>Peronosporomycetes</taxon>
        <taxon>Pythiales</taxon>
        <taxon>Pythiaceae</taxon>
        <taxon>Pythium</taxon>
    </lineage>
</organism>
<feature type="repeat" description="ANK" evidence="3">
    <location>
        <begin position="785"/>
        <end position="817"/>
    </location>
</feature>
<protein>
    <recommendedName>
        <fullName evidence="7">Ankyrin repeat protein</fullName>
    </recommendedName>
</protein>
<feature type="repeat" description="ANK" evidence="3">
    <location>
        <begin position="291"/>
        <end position="323"/>
    </location>
</feature>
<reference evidence="5" key="1">
    <citation type="submission" date="2019-03" db="EMBL/GenBank/DDBJ databases">
        <title>Long read genome sequence of the mycoparasitic Pythium oligandrum ATCC 38472 isolated from sugarbeet rhizosphere.</title>
        <authorList>
            <person name="Gaulin E."/>
        </authorList>
    </citation>
    <scope>NUCLEOTIDE SEQUENCE</scope>
    <source>
        <strain evidence="5">ATCC 38472_TT</strain>
    </source>
</reference>
<comment type="caution">
    <text evidence="5">The sequence shown here is derived from an EMBL/GenBank/DDBJ whole genome shotgun (WGS) entry which is preliminary data.</text>
</comment>
<feature type="repeat" description="ANK" evidence="3">
    <location>
        <begin position="1084"/>
        <end position="1116"/>
    </location>
</feature>
<evidence type="ECO:0000256" key="2">
    <source>
        <dbReference type="ARBA" id="ARBA00023043"/>
    </source>
</evidence>
<dbReference type="InterPro" id="IPR036770">
    <property type="entry name" value="Ankyrin_rpt-contain_sf"/>
</dbReference>